<reference evidence="1 2" key="1">
    <citation type="journal article" date="2023" name="Microbiol. Spectr.">
        <title>Synergy between Genome Mining, Metabolomics, and Bioinformatics Uncovers Antibacterial Chlorinated Carbazole Alkaloids and Their Biosynthetic Gene Cluster from Streptomyces tubbatahanensis sp. nov., a Novel Actinomycete Isolated from Sulu Sea, Philippines.</title>
        <authorList>
            <person name="Tenebro C.P."/>
            <person name="Trono D.J.V.L."/>
            <person name="Balida L.A.P."/>
            <person name="Bayog L.K.A."/>
            <person name="Bruna J.R."/>
            <person name="Sabido E.M."/>
            <person name="Caspe D.P.C."/>
            <person name="de Los Santos E.L.C."/>
            <person name="Saludes J.P."/>
            <person name="Dalisay D.S."/>
        </authorList>
    </citation>
    <scope>NUCLEOTIDE SEQUENCE [LARGE SCALE GENOMIC DNA]</scope>
    <source>
        <strain evidence="1 2">DSD3025</strain>
    </source>
</reference>
<evidence type="ECO:0000313" key="2">
    <source>
        <dbReference type="Proteomes" id="UP001202244"/>
    </source>
</evidence>
<evidence type="ECO:0000313" key="1">
    <source>
        <dbReference type="EMBL" id="UNS95816.1"/>
    </source>
</evidence>
<organism evidence="1 2">
    <name type="scientific">Streptomyces tubbatahanensis</name>
    <dbReference type="NCBI Taxonomy" id="2923272"/>
    <lineage>
        <taxon>Bacteria</taxon>
        <taxon>Bacillati</taxon>
        <taxon>Actinomycetota</taxon>
        <taxon>Actinomycetes</taxon>
        <taxon>Kitasatosporales</taxon>
        <taxon>Streptomycetaceae</taxon>
        <taxon>Streptomyces</taxon>
    </lineage>
</organism>
<dbReference type="EMBL" id="CP093846">
    <property type="protein sequence ID" value="UNS95816.1"/>
    <property type="molecule type" value="Genomic_DNA"/>
</dbReference>
<evidence type="ECO:0008006" key="3">
    <source>
        <dbReference type="Google" id="ProtNLM"/>
    </source>
</evidence>
<name>A0ABY3XMZ4_9ACTN</name>
<sequence length="117" mass="13225">MFREPDRVSYEAPAGRAHRVIIFRAHEQTPAASLHAAAERGRKTLPEYHQNTYRVGPGTAMREFTFTHHKFGGQLAVDRRFTADDKRYAVIAYGPPEAAEATRKVAHRAVTTFRSTD</sequence>
<keyword evidence="2" id="KW-1185">Reference proteome</keyword>
<proteinExistence type="predicted"/>
<dbReference type="Proteomes" id="UP001202244">
    <property type="component" value="Chromosome"/>
</dbReference>
<accession>A0ABY3XMZ4</accession>
<protein>
    <recommendedName>
        <fullName evidence="3">Serine/threonine protein kinase</fullName>
    </recommendedName>
</protein>
<dbReference type="RefSeq" id="WP_242749713.1">
    <property type="nucleotide sequence ID" value="NZ_CP093846.1"/>
</dbReference>
<gene>
    <name evidence="1" type="ORF">MMF93_04395</name>
</gene>